<comment type="caution">
    <text evidence="2">The sequence shown here is derived from an EMBL/GenBank/DDBJ whole genome shotgun (WGS) entry which is preliminary data.</text>
</comment>
<name>A0A7X6KXT5_9CELL</name>
<dbReference type="AlphaFoldDB" id="A0A7X6KXT5"/>
<gene>
    <name evidence="2" type="ORF">HGA03_14915</name>
</gene>
<evidence type="ECO:0000313" key="3">
    <source>
        <dbReference type="Proteomes" id="UP000581206"/>
    </source>
</evidence>
<sequence length="118" mass="13062">MDDALELRLQVFTDAENIDPSVVPVVRDELNRLALPADRRTDEVLGIFTSHLVNALNRAVRGEPLTVFEAQDVVDAAIAERPDAYDHARELARRAEQALGVDLPDTEVRLLGLHLATI</sequence>
<dbReference type="Proteomes" id="UP000581206">
    <property type="component" value="Unassembled WGS sequence"/>
</dbReference>
<reference evidence="2 3" key="1">
    <citation type="submission" date="2020-04" db="EMBL/GenBank/DDBJ databases">
        <title>MicrobeNet Type strains.</title>
        <authorList>
            <person name="Nicholson A.C."/>
        </authorList>
    </citation>
    <scope>NUCLEOTIDE SEQUENCE [LARGE SCALE GENOMIC DNA]</scope>
    <source>
        <strain evidence="2 3">ATCC BAA-788</strain>
    </source>
</reference>
<dbReference type="GO" id="GO:0006355">
    <property type="term" value="P:regulation of DNA-templated transcription"/>
    <property type="evidence" value="ECO:0007669"/>
    <property type="project" value="InterPro"/>
</dbReference>
<keyword evidence="3" id="KW-1185">Reference proteome</keyword>
<dbReference type="Pfam" id="PF00874">
    <property type="entry name" value="PRD"/>
    <property type="match status" value="1"/>
</dbReference>
<proteinExistence type="predicted"/>
<feature type="domain" description="PRD" evidence="1">
    <location>
        <begin position="17"/>
        <end position="118"/>
    </location>
</feature>
<dbReference type="Gene3D" id="1.10.1790.10">
    <property type="entry name" value="PRD domain"/>
    <property type="match status" value="1"/>
</dbReference>
<organism evidence="2 3">
    <name type="scientific">Cellulomonas denverensis</name>
    <dbReference type="NCBI Taxonomy" id="264297"/>
    <lineage>
        <taxon>Bacteria</taxon>
        <taxon>Bacillati</taxon>
        <taxon>Actinomycetota</taxon>
        <taxon>Actinomycetes</taxon>
        <taxon>Micrococcales</taxon>
        <taxon>Cellulomonadaceae</taxon>
        <taxon>Cellulomonas</taxon>
    </lineage>
</organism>
<dbReference type="PROSITE" id="PS51372">
    <property type="entry name" value="PRD_2"/>
    <property type="match status" value="1"/>
</dbReference>
<dbReference type="SUPFAM" id="SSF63520">
    <property type="entry name" value="PTS-regulatory domain, PRD"/>
    <property type="match status" value="1"/>
</dbReference>
<evidence type="ECO:0000313" key="2">
    <source>
        <dbReference type="EMBL" id="NKY23960.1"/>
    </source>
</evidence>
<dbReference type="RefSeq" id="WP_168631086.1">
    <property type="nucleotide sequence ID" value="NZ_BONL01000005.1"/>
</dbReference>
<dbReference type="InterPro" id="IPR011608">
    <property type="entry name" value="PRD"/>
</dbReference>
<dbReference type="EMBL" id="JAAXOX010000010">
    <property type="protein sequence ID" value="NKY23960.1"/>
    <property type="molecule type" value="Genomic_DNA"/>
</dbReference>
<evidence type="ECO:0000259" key="1">
    <source>
        <dbReference type="PROSITE" id="PS51372"/>
    </source>
</evidence>
<protein>
    <submittedName>
        <fullName evidence="2">PRD domain-containing protein</fullName>
    </submittedName>
</protein>
<accession>A0A7X6KXT5</accession>
<dbReference type="InterPro" id="IPR036634">
    <property type="entry name" value="PRD_sf"/>
</dbReference>